<dbReference type="GO" id="GO:0070898">
    <property type="term" value="P:RNA polymerase III preinitiation complex assembly"/>
    <property type="evidence" value="ECO:0007669"/>
    <property type="project" value="TreeGrafter"/>
</dbReference>
<dbReference type="AlphaFoldDB" id="M7S9F7"/>
<dbReference type="HOGENOM" id="CLU_915363_0_0_1"/>
<dbReference type="EMBL" id="KB707373">
    <property type="protein sequence ID" value="EMR62779.1"/>
    <property type="molecule type" value="Genomic_DNA"/>
</dbReference>
<dbReference type="CDD" id="cd00167">
    <property type="entry name" value="SANT"/>
    <property type="match status" value="1"/>
</dbReference>
<evidence type="ECO:0000313" key="4">
    <source>
        <dbReference type="Proteomes" id="UP000012174"/>
    </source>
</evidence>
<dbReference type="PANTHER" id="PTHR22929">
    <property type="entry name" value="RNA POLYMERASE III TRANSCRIPTION INITIATION FACTOR B"/>
    <property type="match status" value="1"/>
</dbReference>
<proteinExistence type="predicted"/>
<dbReference type="STRING" id="1287681.M7S9F7"/>
<dbReference type="InterPro" id="IPR001005">
    <property type="entry name" value="SANT/Myb"/>
</dbReference>
<dbReference type="InterPro" id="IPR039467">
    <property type="entry name" value="TFIIIB_B''_Myb"/>
</dbReference>
<evidence type="ECO:0000259" key="2">
    <source>
        <dbReference type="SMART" id="SM00717"/>
    </source>
</evidence>
<sequence length="304" mass="33409">MAELTRDLGIGKPFKHAEAIAERSRLARMAAKQRKLDRQKRALGLIPGDDEMDADPGSGTPGAGSRREGMFGGAGAAAMGIDPGAGVGYEVVDGQIVVNQSSLVVDRHAGQDAQDLVTVEEDEFTHHTTSSSYRRASRNNVANAWTDDETDRFYRLLEMFGCDFESIAAMFPGKNRRMVKCKFNREERQRPRRVNAAIMVRGQKPVAIDIEEYKGFQRQWQETEDIMREHARLAEEHQRDIKRLKAERRAAGLADESEEEEGGDKEGEGEGDGRLPTSASQGNEVVGGGGENSIAMTVETEVAG</sequence>
<dbReference type="KEGG" id="ela:UCREL1_10281"/>
<keyword evidence="4" id="KW-1185">Reference proteome</keyword>
<dbReference type="eggNOG" id="KOG2009">
    <property type="taxonomic scope" value="Eukaryota"/>
</dbReference>
<evidence type="ECO:0000313" key="3">
    <source>
        <dbReference type="EMBL" id="EMR62779.1"/>
    </source>
</evidence>
<dbReference type="Gene3D" id="1.10.10.60">
    <property type="entry name" value="Homeodomain-like"/>
    <property type="match status" value="1"/>
</dbReference>
<gene>
    <name evidence="3" type="ORF">UCREL1_10281</name>
</gene>
<accession>M7S9F7</accession>
<evidence type="ECO:0000256" key="1">
    <source>
        <dbReference type="SAM" id="MobiDB-lite"/>
    </source>
</evidence>
<reference evidence="4" key="1">
    <citation type="journal article" date="2013" name="Genome Announc.">
        <title>Draft genome sequence of the grapevine dieback fungus Eutypa lata UCR-EL1.</title>
        <authorList>
            <person name="Blanco-Ulate B."/>
            <person name="Rolshausen P.E."/>
            <person name="Cantu D."/>
        </authorList>
    </citation>
    <scope>NUCLEOTIDE SEQUENCE [LARGE SCALE GENOMIC DNA]</scope>
    <source>
        <strain evidence="4">UCR-EL1</strain>
    </source>
</reference>
<dbReference type="PANTHER" id="PTHR22929:SF0">
    <property type="entry name" value="TRANSCRIPTION FACTOR TFIIIB COMPONENT B'' HOMOLOG"/>
    <property type="match status" value="1"/>
</dbReference>
<dbReference type="GO" id="GO:0000126">
    <property type="term" value="C:transcription factor TFIIIB complex"/>
    <property type="evidence" value="ECO:0007669"/>
    <property type="project" value="TreeGrafter"/>
</dbReference>
<dbReference type="SMART" id="SM00717">
    <property type="entry name" value="SANT"/>
    <property type="match status" value="1"/>
</dbReference>
<dbReference type="Pfam" id="PF15963">
    <property type="entry name" value="Myb_DNA-bind_7"/>
    <property type="match status" value="1"/>
</dbReference>
<feature type="domain" description="Myb-like" evidence="2">
    <location>
        <begin position="141"/>
        <end position="189"/>
    </location>
</feature>
<dbReference type="InterPro" id="IPR009057">
    <property type="entry name" value="Homeodomain-like_sf"/>
</dbReference>
<dbReference type="Proteomes" id="UP000012174">
    <property type="component" value="Unassembled WGS sequence"/>
</dbReference>
<dbReference type="GO" id="GO:0001156">
    <property type="term" value="F:TFIIIC-class transcription factor complex binding"/>
    <property type="evidence" value="ECO:0007669"/>
    <property type="project" value="TreeGrafter"/>
</dbReference>
<organism evidence="3 4">
    <name type="scientific">Eutypa lata (strain UCR-EL1)</name>
    <name type="common">Grapevine dieback disease fungus</name>
    <name type="synonym">Eutypa armeniacae</name>
    <dbReference type="NCBI Taxonomy" id="1287681"/>
    <lineage>
        <taxon>Eukaryota</taxon>
        <taxon>Fungi</taxon>
        <taxon>Dikarya</taxon>
        <taxon>Ascomycota</taxon>
        <taxon>Pezizomycotina</taxon>
        <taxon>Sordariomycetes</taxon>
        <taxon>Xylariomycetidae</taxon>
        <taxon>Xylariales</taxon>
        <taxon>Diatrypaceae</taxon>
        <taxon>Eutypa</taxon>
    </lineage>
</organism>
<dbReference type="OrthoDB" id="272624at2759"/>
<protein>
    <submittedName>
        <fullName evidence="3">Putative transcription factor tfiiib component protein</fullName>
    </submittedName>
</protein>
<name>M7S9F7_EUTLA</name>
<feature type="compositionally biased region" description="Basic and acidic residues" evidence="1">
    <location>
        <begin position="264"/>
        <end position="273"/>
    </location>
</feature>
<dbReference type="SUPFAM" id="SSF46689">
    <property type="entry name" value="Homeodomain-like"/>
    <property type="match status" value="1"/>
</dbReference>
<dbReference type="OMA" id="NWTHEET"/>
<feature type="region of interest" description="Disordered" evidence="1">
    <location>
        <begin position="31"/>
        <end position="71"/>
    </location>
</feature>
<feature type="region of interest" description="Disordered" evidence="1">
    <location>
        <begin position="248"/>
        <end position="304"/>
    </location>
</feature>